<protein>
    <recommendedName>
        <fullName evidence="5">Glycosyltransferase</fullName>
        <ecNumber evidence="5">2.4.1.-</ecNumber>
    </recommendedName>
</protein>
<accession>A0AA88R5I3</accession>
<dbReference type="GO" id="GO:0035251">
    <property type="term" value="F:UDP-glucosyltransferase activity"/>
    <property type="evidence" value="ECO:0007669"/>
    <property type="project" value="TreeGrafter"/>
</dbReference>
<keyword evidence="3 4" id="KW-0808">Transferase</keyword>
<evidence type="ECO:0000256" key="3">
    <source>
        <dbReference type="ARBA" id="ARBA00022679"/>
    </source>
</evidence>
<dbReference type="PANTHER" id="PTHR48047">
    <property type="entry name" value="GLYCOSYLTRANSFERASE"/>
    <property type="match status" value="1"/>
</dbReference>
<dbReference type="PANTHER" id="PTHR48047:SF107">
    <property type="entry name" value="UDP-GLYCOSYLTRANSFERASE 92A1-LIKE"/>
    <property type="match status" value="1"/>
</dbReference>
<evidence type="ECO:0000313" key="6">
    <source>
        <dbReference type="EMBL" id="KAK2975531.1"/>
    </source>
</evidence>
<gene>
    <name evidence="6" type="ORF">RJ640_000981</name>
</gene>
<dbReference type="FunFam" id="3.40.50.2000:FF:000103">
    <property type="entry name" value="Glycosyltransferase"/>
    <property type="match status" value="1"/>
</dbReference>
<keyword evidence="7" id="KW-1185">Reference proteome</keyword>
<dbReference type="InterPro" id="IPR002213">
    <property type="entry name" value="UDP_glucos_trans"/>
</dbReference>
<dbReference type="PROSITE" id="PS00375">
    <property type="entry name" value="UDPGT"/>
    <property type="match status" value="1"/>
</dbReference>
<dbReference type="EC" id="2.4.1.-" evidence="5"/>
<dbReference type="Pfam" id="PF00201">
    <property type="entry name" value="UDPGT"/>
    <property type="match status" value="1"/>
</dbReference>
<evidence type="ECO:0000256" key="1">
    <source>
        <dbReference type="ARBA" id="ARBA00009995"/>
    </source>
</evidence>
<evidence type="ECO:0000256" key="2">
    <source>
        <dbReference type="ARBA" id="ARBA00022676"/>
    </source>
</evidence>
<reference evidence="6" key="1">
    <citation type="submission" date="2022-12" db="EMBL/GenBank/DDBJ databases">
        <title>Draft genome assemblies for two species of Escallonia (Escalloniales).</title>
        <authorList>
            <person name="Chanderbali A."/>
            <person name="Dervinis C."/>
            <person name="Anghel I."/>
            <person name="Soltis D."/>
            <person name="Soltis P."/>
            <person name="Zapata F."/>
        </authorList>
    </citation>
    <scope>NUCLEOTIDE SEQUENCE</scope>
    <source>
        <strain evidence="6">UCBG92.1500</strain>
        <tissue evidence="6">Leaf</tissue>
    </source>
</reference>
<dbReference type="SUPFAM" id="SSF53756">
    <property type="entry name" value="UDP-Glycosyltransferase/glycogen phosphorylase"/>
    <property type="match status" value="1"/>
</dbReference>
<evidence type="ECO:0000256" key="4">
    <source>
        <dbReference type="RuleBase" id="RU003718"/>
    </source>
</evidence>
<organism evidence="6 7">
    <name type="scientific">Escallonia rubra</name>
    <dbReference type="NCBI Taxonomy" id="112253"/>
    <lineage>
        <taxon>Eukaryota</taxon>
        <taxon>Viridiplantae</taxon>
        <taxon>Streptophyta</taxon>
        <taxon>Embryophyta</taxon>
        <taxon>Tracheophyta</taxon>
        <taxon>Spermatophyta</taxon>
        <taxon>Magnoliopsida</taxon>
        <taxon>eudicotyledons</taxon>
        <taxon>Gunneridae</taxon>
        <taxon>Pentapetalae</taxon>
        <taxon>asterids</taxon>
        <taxon>campanulids</taxon>
        <taxon>Escalloniales</taxon>
        <taxon>Escalloniaceae</taxon>
        <taxon>Escallonia</taxon>
    </lineage>
</organism>
<comment type="caution">
    <text evidence="6">The sequence shown here is derived from an EMBL/GenBank/DDBJ whole genome shotgun (WGS) entry which is preliminary data.</text>
</comment>
<dbReference type="FunFam" id="3.40.50.2000:FF:000064">
    <property type="entry name" value="Glycosyltransferase"/>
    <property type="match status" value="1"/>
</dbReference>
<dbReference type="EMBL" id="JAVXUO010002182">
    <property type="protein sequence ID" value="KAK2975531.1"/>
    <property type="molecule type" value="Genomic_DNA"/>
</dbReference>
<dbReference type="Proteomes" id="UP001187471">
    <property type="component" value="Unassembled WGS sequence"/>
</dbReference>
<proteinExistence type="inferred from homology"/>
<evidence type="ECO:0000256" key="5">
    <source>
        <dbReference type="RuleBase" id="RU362057"/>
    </source>
</evidence>
<dbReference type="Gene3D" id="3.40.50.2000">
    <property type="entry name" value="Glycogen Phosphorylase B"/>
    <property type="match status" value="2"/>
</dbReference>
<dbReference type="AlphaFoldDB" id="A0AA88R5I3"/>
<dbReference type="CDD" id="cd03784">
    <property type="entry name" value="GT1_Gtf-like"/>
    <property type="match status" value="1"/>
</dbReference>
<sequence>MGGSRKHVVMLPFMAQGHFIPFLALAKQIQQRTGCTITIVNTPLNIQYLTSTIAKDSSKTSPSKSEIRLVALPFNSVDHGLPPNTENTEALSTPQIASLFRSSRSLEPAFRCLISGITAEEGRPPICIVSDVLMAWANEAAKVVGTVNISFNTSGAYGTAAYMSIWLNLPHRSLGGGIKEEFSLPGFPDSCRFHISQLFPFIRAADGTDEWSRIFQPQLSLSLASSGWLCNTAEEMEPQGLEILRKLVKPTVWCIGPLIPPSMLDPSPSSGFAGRTGKEPGVSPEKCLEWLDSHPKESVLYVSFGSQNTISASQLMELAMGLEESEKPFIWVIRPPIGFDLKGEFRPEWLPDGFEERMDETKQGLVVHEWAPQLEILCHKSTGAFLSHCGWNSITESLSQGVPIIGWPLAAEQAYNSKMLVEDMGVAFELTRGVQGSLEKEEVKRVIGVVMETSGKGEDMRKKAVEIGDLMRAAVKEEGGHKGSSVQAMDDFLSTLCS</sequence>
<dbReference type="InterPro" id="IPR035595">
    <property type="entry name" value="UDP_glycos_trans_CS"/>
</dbReference>
<comment type="similarity">
    <text evidence="1 4">Belongs to the UDP-glycosyltransferase family.</text>
</comment>
<keyword evidence="2 4" id="KW-0328">Glycosyltransferase</keyword>
<name>A0AA88R5I3_9ASTE</name>
<evidence type="ECO:0000313" key="7">
    <source>
        <dbReference type="Proteomes" id="UP001187471"/>
    </source>
</evidence>